<gene>
    <name evidence="1" type="ORF">S01H4_02579</name>
</gene>
<name>X1AWJ0_9ZZZZ</name>
<evidence type="ECO:0000313" key="1">
    <source>
        <dbReference type="EMBL" id="GAG73587.1"/>
    </source>
</evidence>
<dbReference type="AlphaFoldDB" id="X1AWJ0"/>
<accession>X1AWJ0</accession>
<dbReference type="EMBL" id="BART01000572">
    <property type="protein sequence ID" value="GAG73587.1"/>
    <property type="molecule type" value="Genomic_DNA"/>
</dbReference>
<reference evidence="1" key="1">
    <citation type="journal article" date="2014" name="Front. Microbiol.">
        <title>High frequency of phylogenetically diverse reductive dehalogenase-homologous genes in deep subseafloor sedimentary metagenomes.</title>
        <authorList>
            <person name="Kawai M."/>
            <person name="Futagami T."/>
            <person name="Toyoda A."/>
            <person name="Takaki Y."/>
            <person name="Nishi S."/>
            <person name="Hori S."/>
            <person name="Arai W."/>
            <person name="Tsubouchi T."/>
            <person name="Morono Y."/>
            <person name="Uchiyama I."/>
            <person name="Ito T."/>
            <person name="Fujiyama A."/>
            <person name="Inagaki F."/>
            <person name="Takami H."/>
        </authorList>
    </citation>
    <scope>NUCLEOTIDE SEQUENCE</scope>
    <source>
        <strain evidence="1">Expedition CK06-06</strain>
    </source>
</reference>
<proteinExistence type="predicted"/>
<comment type="caution">
    <text evidence="1">The sequence shown here is derived from an EMBL/GenBank/DDBJ whole genome shotgun (WGS) entry which is preliminary data.</text>
</comment>
<protein>
    <recommendedName>
        <fullName evidence="2">PPM-type phosphatase domain-containing protein</fullName>
    </recommendedName>
</protein>
<dbReference type="Gene3D" id="3.60.40.10">
    <property type="entry name" value="PPM-type phosphatase domain"/>
    <property type="match status" value="1"/>
</dbReference>
<organism evidence="1">
    <name type="scientific">marine sediment metagenome</name>
    <dbReference type="NCBI Taxonomy" id="412755"/>
    <lineage>
        <taxon>unclassified sequences</taxon>
        <taxon>metagenomes</taxon>
        <taxon>ecological metagenomes</taxon>
    </lineage>
</organism>
<evidence type="ECO:0008006" key="2">
    <source>
        <dbReference type="Google" id="ProtNLM"/>
    </source>
</evidence>
<dbReference type="SUPFAM" id="SSF81606">
    <property type="entry name" value="PP2C-like"/>
    <property type="match status" value="1"/>
</dbReference>
<dbReference type="InterPro" id="IPR036457">
    <property type="entry name" value="PPM-type-like_dom_sf"/>
</dbReference>
<sequence length="59" mass="6685">MHMEYFADTDIGKYREKNEDYLYAKSNLFIVADGMGGHMAGEVASRIAVETFIENFNSS</sequence>
<feature type="non-terminal residue" evidence="1">
    <location>
        <position position="59"/>
    </location>
</feature>